<feature type="compositionally biased region" description="Polar residues" evidence="1">
    <location>
        <begin position="171"/>
        <end position="184"/>
    </location>
</feature>
<dbReference type="Pfam" id="PF02368">
    <property type="entry name" value="Big_2"/>
    <property type="match status" value="1"/>
</dbReference>
<dbReference type="Gene3D" id="2.60.40.1080">
    <property type="match status" value="1"/>
</dbReference>
<evidence type="ECO:0000259" key="2">
    <source>
        <dbReference type="Pfam" id="PF02368"/>
    </source>
</evidence>
<proteinExistence type="predicted"/>
<accession>A0A9D1YBV0</accession>
<dbReference type="InterPro" id="IPR003343">
    <property type="entry name" value="Big_2"/>
</dbReference>
<dbReference type="Proteomes" id="UP000823915">
    <property type="component" value="Unassembled WGS sequence"/>
</dbReference>
<protein>
    <submittedName>
        <fullName evidence="3">Ig-like domain-containing protein</fullName>
    </submittedName>
</protein>
<dbReference type="InterPro" id="IPR008964">
    <property type="entry name" value="Invasin/intimin_cell_adhesion"/>
</dbReference>
<evidence type="ECO:0000313" key="4">
    <source>
        <dbReference type="Proteomes" id="UP000823915"/>
    </source>
</evidence>
<evidence type="ECO:0000313" key="3">
    <source>
        <dbReference type="EMBL" id="HIY25654.1"/>
    </source>
</evidence>
<feature type="compositionally biased region" description="Low complexity" evidence="1">
    <location>
        <begin position="192"/>
        <end position="229"/>
    </location>
</feature>
<dbReference type="SUPFAM" id="SSF49373">
    <property type="entry name" value="Invasin/intimin cell-adhesion fragments"/>
    <property type="match status" value="1"/>
</dbReference>
<feature type="region of interest" description="Disordered" evidence="1">
    <location>
        <begin position="171"/>
        <end position="261"/>
    </location>
</feature>
<feature type="domain" description="BIG2" evidence="2">
    <location>
        <begin position="33"/>
        <end position="68"/>
    </location>
</feature>
<dbReference type="EMBL" id="DXDU01000009">
    <property type="protein sequence ID" value="HIY25654.1"/>
    <property type="molecule type" value="Genomic_DNA"/>
</dbReference>
<organism evidence="3 4">
    <name type="scientific">Candidatus Acutalibacter pullistercoris</name>
    <dbReference type="NCBI Taxonomy" id="2838418"/>
    <lineage>
        <taxon>Bacteria</taxon>
        <taxon>Bacillati</taxon>
        <taxon>Bacillota</taxon>
        <taxon>Clostridia</taxon>
        <taxon>Eubacteriales</taxon>
        <taxon>Acutalibacteraceae</taxon>
        <taxon>Acutalibacter</taxon>
    </lineage>
</organism>
<dbReference type="AlphaFoldDB" id="A0A9D1YBV0"/>
<feature type="compositionally biased region" description="Basic and acidic residues" evidence="1">
    <location>
        <begin position="250"/>
        <end position="261"/>
    </location>
</feature>
<reference evidence="3" key="1">
    <citation type="journal article" date="2021" name="PeerJ">
        <title>Extensive microbial diversity within the chicken gut microbiome revealed by metagenomics and culture.</title>
        <authorList>
            <person name="Gilroy R."/>
            <person name="Ravi A."/>
            <person name="Getino M."/>
            <person name="Pursley I."/>
            <person name="Horton D.L."/>
            <person name="Alikhan N.F."/>
            <person name="Baker D."/>
            <person name="Gharbi K."/>
            <person name="Hall N."/>
            <person name="Watson M."/>
            <person name="Adriaenssens E.M."/>
            <person name="Foster-Nyarko E."/>
            <person name="Jarju S."/>
            <person name="Secka A."/>
            <person name="Antonio M."/>
            <person name="Oren A."/>
            <person name="Chaudhuri R.R."/>
            <person name="La Ragione R."/>
            <person name="Hildebrand F."/>
            <person name="Pallen M.J."/>
        </authorList>
    </citation>
    <scope>NUCLEOTIDE SEQUENCE</scope>
    <source>
        <strain evidence="3">1282</strain>
    </source>
</reference>
<gene>
    <name evidence="3" type="ORF">H9838_00590</name>
</gene>
<name>A0A9D1YBV0_9FIRM</name>
<evidence type="ECO:0000256" key="1">
    <source>
        <dbReference type="SAM" id="MobiDB-lite"/>
    </source>
</evidence>
<sequence length="261" mass="27993">MNLDDATWGDESLVTTLDKDGKPVVDQGDPKEYHFAWSSSDPDVATIDKTGKITILTNGSVQFTLTALNGDLMLPALDENGDPVIGEDGETVLVTSRFDYLTPEILVGIGNSPTLTIPESLRTTTVRGGQSATVLWSSNLTEKNRDYAKEDGEPDFEKTATTFTVNVYKDSNWNTSENEPNPNASPVDEPITVSSSMESVKSSVTSGSSGPSSSTSPTATVTTGTTSKTTGRRCRTASPATTTRLYSRMKSPERQDPSCFL</sequence>
<comment type="caution">
    <text evidence="3">The sequence shown here is derived from an EMBL/GenBank/DDBJ whole genome shotgun (WGS) entry which is preliminary data.</text>
</comment>
<reference evidence="3" key="2">
    <citation type="submission" date="2021-04" db="EMBL/GenBank/DDBJ databases">
        <authorList>
            <person name="Gilroy R."/>
        </authorList>
    </citation>
    <scope>NUCLEOTIDE SEQUENCE</scope>
    <source>
        <strain evidence="3">1282</strain>
    </source>
</reference>